<accession>A0A0N4V2P5</accession>
<gene>
    <name evidence="1" type="ORF">EVEC_LOCUS3990</name>
</gene>
<dbReference type="WBParaSite" id="EVEC_0000428201-mRNA-1">
    <property type="protein sequence ID" value="EVEC_0000428201-mRNA-1"/>
    <property type="gene ID" value="EVEC_0000428201"/>
</dbReference>
<sequence length="84" mass="9143">MYQIGSLPTLGFCQRILILCECVSHMSASLSQRNLHLARCHLGPKSSGLAPVGASSLGARSNWQCVAHDAEIKVSIIFEESRLF</sequence>
<evidence type="ECO:0000313" key="2">
    <source>
        <dbReference type="Proteomes" id="UP000274131"/>
    </source>
</evidence>
<protein>
    <submittedName>
        <fullName evidence="3">Secreted protein</fullName>
    </submittedName>
</protein>
<dbReference type="AlphaFoldDB" id="A0A0N4V2P5"/>
<reference evidence="3" key="1">
    <citation type="submission" date="2017-02" db="UniProtKB">
        <authorList>
            <consortium name="WormBaseParasite"/>
        </authorList>
    </citation>
    <scope>IDENTIFICATION</scope>
</reference>
<proteinExistence type="predicted"/>
<name>A0A0N4V2P5_ENTVE</name>
<evidence type="ECO:0000313" key="3">
    <source>
        <dbReference type="WBParaSite" id="EVEC_0000428201-mRNA-1"/>
    </source>
</evidence>
<reference evidence="1 2" key="2">
    <citation type="submission" date="2018-10" db="EMBL/GenBank/DDBJ databases">
        <authorList>
            <consortium name="Pathogen Informatics"/>
        </authorList>
    </citation>
    <scope>NUCLEOTIDE SEQUENCE [LARGE SCALE GENOMIC DNA]</scope>
</reference>
<keyword evidence="2" id="KW-1185">Reference proteome</keyword>
<evidence type="ECO:0000313" key="1">
    <source>
        <dbReference type="EMBL" id="VDD89195.1"/>
    </source>
</evidence>
<organism evidence="3">
    <name type="scientific">Enterobius vermicularis</name>
    <name type="common">Human pinworm</name>
    <dbReference type="NCBI Taxonomy" id="51028"/>
    <lineage>
        <taxon>Eukaryota</taxon>
        <taxon>Metazoa</taxon>
        <taxon>Ecdysozoa</taxon>
        <taxon>Nematoda</taxon>
        <taxon>Chromadorea</taxon>
        <taxon>Rhabditida</taxon>
        <taxon>Spirurina</taxon>
        <taxon>Oxyuridomorpha</taxon>
        <taxon>Oxyuroidea</taxon>
        <taxon>Oxyuridae</taxon>
        <taxon>Enterobius</taxon>
    </lineage>
</organism>
<dbReference type="Proteomes" id="UP000274131">
    <property type="component" value="Unassembled WGS sequence"/>
</dbReference>
<dbReference type="EMBL" id="UXUI01007733">
    <property type="protein sequence ID" value="VDD89195.1"/>
    <property type="molecule type" value="Genomic_DNA"/>
</dbReference>